<accession>A0ABT2SFE0</accession>
<organism evidence="2 3">
    <name type="scientific">Roseburia amylophila</name>
    <dbReference type="NCBI Taxonomy" id="2981794"/>
    <lineage>
        <taxon>Bacteria</taxon>
        <taxon>Bacillati</taxon>
        <taxon>Bacillota</taxon>
        <taxon>Clostridia</taxon>
        <taxon>Lachnospirales</taxon>
        <taxon>Lachnospiraceae</taxon>
        <taxon>Roseburia</taxon>
    </lineage>
</organism>
<dbReference type="Proteomes" id="UP001209666">
    <property type="component" value="Unassembled WGS sequence"/>
</dbReference>
<evidence type="ECO:0000313" key="2">
    <source>
        <dbReference type="EMBL" id="MCU6717403.1"/>
    </source>
</evidence>
<dbReference type="RefSeq" id="WP_262623893.1">
    <property type="nucleotide sequence ID" value="NZ_JAOQKI010000012.1"/>
</dbReference>
<comment type="caution">
    <text evidence="2">The sequence shown here is derived from an EMBL/GenBank/DDBJ whole genome shotgun (WGS) entry which is preliminary data.</text>
</comment>
<evidence type="ECO:0000313" key="3">
    <source>
        <dbReference type="Proteomes" id="UP001209666"/>
    </source>
</evidence>
<proteinExistence type="predicted"/>
<keyword evidence="3" id="KW-1185">Reference proteome</keyword>
<reference evidence="2 3" key="1">
    <citation type="journal article" date="2021" name="ISME Commun">
        <title>Automated analysis of genomic sequences facilitates high-throughput and comprehensive description of bacteria.</title>
        <authorList>
            <person name="Hitch T.C.A."/>
        </authorList>
    </citation>
    <scope>NUCLEOTIDE SEQUENCE [LARGE SCALE GENOMIC DNA]</scope>
    <source>
        <strain evidence="2 3">Sanger_19</strain>
    </source>
</reference>
<protein>
    <submittedName>
        <fullName evidence="2">DUF3880 domain-containing protein</fullName>
    </submittedName>
</protein>
<sequence>MKILFLDSPAFAKKDMLEAFHNCNIETDLFMHEDYNVRKSAAYDAAFDAAVENTSYDFVFSFNYYPILATCAHRHNLRYVSYVYDSPLVALYSFTITYPTNYIFLFDYPIYEELKQGGIDRVFYLPLAANAKRLSTMQAADSILDIISSEISFVGSLYNEDHLLYDRLYQKLPAFTKGYLDAIIAAQQQVYGEFLIPGLLNDTILSDMQKSVPYAPNEDGIETPCYIYANYFLARKLAELDRTAILKKLSAAHQVKLYTNNPTPQLPKVENMGAIDYYEIMPLVFQHSKINLNITLRSIQKGIPLRAFDIMGSGGFLLTNYQEDFLNYFVPGEDFIYYSSYEEAETYADYYLSHEKERQQIAANALGKILEAHTFEHRIQTMLSVIDGQ</sequence>
<name>A0ABT2SFE0_9FIRM</name>
<gene>
    <name evidence="2" type="ORF">OCV43_08955</name>
</gene>
<evidence type="ECO:0000259" key="1">
    <source>
        <dbReference type="Pfam" id="PF13524"/>
    </source>
</evidence>
<dbReference type="EMBL" id="JAOQKI010000012">
    <property type="protein sequence ID" value="MCU6717403.1"/>
    <property type="molecule type" value="Genomic_DNA"/>
</dbReference>
<feature type="domain" description="Spore protein YkvP/CgeB glycosyl transferase-like" evidence="1">
    <location>
        <begin position="245"/>
        <end position="383"/>
    </location>
</feature>
<dbReference type="InterPro" id="IPR055259">
    <property type="entry name" value="YkvP/CgeB_Glyco_trans-like"/>
</dbReference>
<dbReference type="Pfam" id="PF13524">
    <property type="entry name" value="Glyco_trans_1_2"/>
    <property type="match status" value="1"/>
</dbReference>